<organism evidence="2 3">
    <name type="scientific">Candidatus Faecalibacterium gallistercoris</name>
    <dbReference type="NCBI Taxonomy" id="2838579"/>
    <lineage>
        <taxon>Bacteria</taxon>
        <taxon>Bacillati</taxon>
        <taxon>Bacillota</taxon>
        <taxon>Clostridia</taxon>
        <taxon>Eubacteriales</taxon>
        <taxon>Oscillospiraceae</taxon>
        <taxon>Faecalibacterium</taxon>
    </lineage>
</organism>
<dbReference type="PANTHER" id="PTHR33490:SF6">
    <property type="entry name" value="SLL1049 PROTEIN"/>
    <property type="match status" value="1"/>
</dbReference>
<dbReference type="AlphaFoldDB" id="A0A9D2JMP3"/>
<protein>
    <submittedName>
        <fullName evidence="2">Transglutaminase family protein</fullName>
    </submittedName>
</protein>
<accession>A0A9D2JMP3</accession>
<dbReference type="Pfam" id="PF01841">
    <property type="entry name" value="Transglut_core"/>
    <property type="match status" value="1"/>
</dbReference>
<gene>
    <name evidence="2" type="ORF">H9725_05820</name>
</gene>
<proteinExistence type="predicted"/>
<reference evidence="2" key="2">
    <citation type="submission" date="2021-04" db="EMBL/GenBank/DDBJ databases">
        <authorList>
            <person name="Gilroy R."/>
        </authorList>
    </citation>
    <scope>NUCLEOTIDE SEQUENCE</scope>
    <source>
        <strain evidence="2">ChiBcec16-3735</strain>
    </source>
</reference>
<sequence length="259" mass="28740">MSRTLRFSYEIRLTFSAPVTRHIFVLRCMPPSLPGQQIVSATLTLDPPVPYTVQQDSFGNLLQAGRIDGPHDHFCYGVCGTARMDLSGRQLTRRSPLFCLPSAFTRPSPEMLDWLAALPLPETPRQRAWALARAVHSRLTYAPGATGVATTAAQAFHNGRGVCQDFAHVYLALARQAGLAARYVNGLPQGEGVSHAWCEVWLDGLWTGIDPTRLQWTDESYLRFGAGRDFGDCPIERGVFLGSARQEQQVFMRVSQQSF</sequence>
<dbReference type="SMART" id="SM00460">
    <property type="entry name" value="TGc"/>
    <property type="match status" value="1"/>
</dbReference>
<comment type="caution">
    <text evidence="2">The sequence shown here is derived from an EMBL/GenBank/DDBJ whole genome shotgun (WGS) entry which is preliminary data.</text>
</comment>
<evidence type="ECO:0000259" key="1">
    <source>
        <dbReference type="SMART" id="SM00460"/>
    </source>
</evidence>
<dbReference type="Proteomes" id="UP000824065">
    <property type="component" value="Unassembled WGS sequence"/>
</dbReference>
<dbReference type="InterPro" id="IPR013589">
    <property type="entry name" value="Bac_transglu_N"/>
</dbReference>
<dbReference type="PANTHER" id="PTHR33490">
    <property type="entry name" value="BLR5614 PROTEIN-RELATED"/>
    <property type="match status" value="1"/>
</dbReference>
<feature type="domain" description="Transglutaminase-like" evidence="1">
    <location>
        <begin position="155"/>
        <end position="213"/>
    </location>
</feature>
<dbReference type="InterPro" id="IPR002931">
    <property type="entry name" value="Transglutaminase-like"/>
</dbReference>
<dbReference type="Gene3D" id="3.10.620.30">
    <property type="match status" value="1"/>
</dbReference>
<evidence type="ECO:0000313" key="3">
    <source>
        <dbReference type="Proteomes" id="UP000824065"/>
    </source>
</evidence>
<dbReference type="Pfam" id="PF08379">
    <property type="entry name" value="Bact_transglu_N"/>
    <property type="match status" value="1"/>
</dbReference>
<dbReference type="EMBL" id="DXBJ01000041">
    <property type="protein sequence ID" value="HIZ58079.1"/>
    <property type="molecule type" value="Genomic_DNA"/>
</dbReference>
<reference evidence="2" key="1">
    <citation type="journal article" date="2021" name="PeerJ">
        <title>Extensive microbial diversity within the chicken gut microbiome revealed by metagenomics and culture.</title>
        <authorList>
            <person name="Gilroy R."/>
            <person name="Ravi A."/>
            <person name="Getino M."/>
            <person name="Pursley I."/>
            <person name="Horton D.L."/>
            <person name="Alikhan N.F."/>
            <person name="Baker D."/>
            <person name="Gharbi K."/>
            <person name="Hall N."/>
            <person name="Watson M."/>
            <person name="Adriaenssens E.M."/>
            <person name="Foster-Nyarko E."/>
            <person name="Jarju S."/>
            <person name="Secka A."/>
            <person name="Antonio M."/>
            <person name="Oren A."/>
            <person name="Chaudhuri R.R."/>
            <person name="La Ragione R."/>
            <person name="Hildebrand F."/>
            <person name="Pallen M.J."/>
        </authorList>
    </citation>
    <scope>NUCLEOTIDE SEQUENCE</scope>
    <source>
        <strain evidence="2">ChiBcec16-3735</strain>
    </source>
</reference>
<evidence type="ECO:0000313" key="2">
    <source>
        <dbReference type="EMBL" id="HIZ58079.1"/>
    </source>
</evidence>
<dbReference type="InterPro" id="IPR038765">
    <property type="entry name" value="Papain-like_cys_pep_sf"/>
</dbReference>
<name>A0A9D2JMP3_9FIRM</name>
<dbReference type="SUPFAM" id="SSF54001">
    <property type="entry name" value="Cysteine proteinases"/>
    <property type="match status" value="1"/>
</dbReference>